<dbReference type="InterPro" id="IPR051329">
    <property type="entry name" value="NIR_SIR_4Fe-4S"/>
</dbReference>
<dbReference type="GO" id="GO:0048307">
    <property type="term" value="F:ferredoxin-nitrite reductase activity"/>
    <property type="evidence" value="ECO:0007669"/>
    <property type="project" value="UniProtKB-EC"/>
</dbReference>
<dbReference type="InterPro" id="IPR001041">
    <property type="entry name" value="2Fe-2S_ferredoxin-type"/>
</dbReference>
<accession>A0A563VMJ7</accession>
<keyword evidence="4" id="KW-0479">Metal-binding</keyword>
<dbReference type="NCBIfam" id="TIGR02435">
    <property type="entry name" value="CobG"/>
    <property type="match status" value="1"/>
</dbReference>
<evidence type="ECO:0000256" key="7">
    <source>
        <dbReference type="ARBA" id="ARBA00023014"/>
    </source>
</evidence>
<evidence type="ECO:0000256" key="4">
    <source>
        <dbReference type="ARBA" id="ARBA00022723"/>
    </source>
</evidence>
<dbReference type="NCBIfam" id="NF007125">
    <property type="entry name" value="PRK09566.1"/>
    <property type="match status" value="1"/>
</dbReference>
<dbReference type="SUPFAM" id="SSF56014">
    <property type="entry name" value="Nitrite and sulphite reductase 4Fe-4S domain-like"/>
    <property type="match status" value="2"/>
</dbReference>
<dbReference type="GO" id="GO:0020037">
    <property type="term" value="F:heme binding"/>
    <property type="evidence" value="ECO:0007669"/>
    <property type="project" value="InterPro"/>
</dbReference>
<evidence type="ECO:0000256" key="5">
    <source>
        <dbReference type="ARBA" id="ARBA00023002"/>
    </source>
</evidence>
<keyword evidence="6" id="KW-0408">Iron</keyword>
<protein>
    <submittedName>
        <fullName evidence="9">Ferredoxin--nitrite reductase</fullName>
        <ecNumber evidence="9">1.7.7.1</ecNumber>
    </submittedName>
</protein>
<evidence type="ECO:0000256" key="6">
    <source>
        <dbReference type="ARBA" id="ARBA00023004"/>
    </source>
</evidence>
<dbReference type="GO" id="GO:0051539">
    <property type="term" value="F:4 iron, 4 sulfur cluster binding"/>
    <property type="evidence" value="ECO:0007669"/>
    <property type="project" value="UniProtKB-KW"/>
</dbReference>
<dbReference type="GO" id="GO:0051537">
    <property type="term" value="F:2 iron, 2 sulfur cluster binding"/>
    <property type="evidence" value="ECO:0007669"/>
    <property type="project" value="InterPro"/>
</dbReference>
<feature type="domain" description="2Fe-2S ferredoxin-type" evidence="8">
    <location>
        <begin position="548"/>
        <end position="631"/>
    </location>
</feature>
<keyword evidence="5 9" id="KW-0560">Oxidoreductase</keyword>
<dbReference type="Pfam" id="PF01077">
    <property type="entry name" value="NIR_SIR"/>
    <property type="match status" value="2"/>
</dbReference>
<sequence>MTTVTNPNIKLNKVEKLKAKKDGLDVKKELENFAKIGWEAVEKDDLETRLKWLGIFYRPVTPGKFMLRLRIPNGFLNSEKMRVLANIIQRYGEDGTADITTRQNIQLRGIRLEDIPEIFSQLKAVGLTSMQSGMDNVRNLTGSPVAGIDPDELIDTREMLQKVQDMITNNGEGNYAFTNLPRKFNIAIEGARDNSIHAELNDLAFIPAYKDGVLGFNVIVGGYLSAQRCAESIPMGVWVRANDEDVVGLSHAILTVYTANGAQEGLRASRGKARMMWLVEKWGMEKFRAEIEKEFGKPLADAAPEDEITQDKKDHLGVHPQKQSGYSYVGLHVPMGCLDADKMFELARLAEVYGNGEIRLTVEQNVIIPYIENENVDTFLSEPLLQQFSIAPSTLTRSVISCTGARYCNFAIIETKQRALKLAQELDRELDIPNRVRIHWTGCPNSCGQPQAGDIGLMGTKVRKDGQAVEGAKIFTGGQVGKEAKLGTLTNKGVACDDLKPVVRNILMEKFGATFKEGVAPKESPTATSDVATAKIQESATDSPATTAKIFFANSWKEATCSPQEYILDGADKAGVEIESSCRAGTCGTCTAKVLKGEVTYEEDYDAVGGLEPGYVLTCCAKPVSSVVIDA</sequence>
<evidence type="ECO:0000256" key="2">
    <source>
        <dbReference type="ARBA" id="ARBA00022485"/>
    </source>
</evidence>
<dbReference type="Gene3D" id="3.10.20.30">
    <property type="match status" value="1"/>
</dbReference>
<dbReference type="EMBL" id="CAACVJ010000063">
    <property type="protein sequence ID" value="VEP12587.1"/>
    <property type="molecule type" value="Genomic_DNA"/>
</dbReference>
<dbReference type="PROSITE" id="PS51085">
    <property type="entry name" value="2FE2S_FER_2"/>
    <property type="match status" value="1"/>
</dbReference>
<reference evidence="9 10" key="1">
    <citation type="submission" date="2019-01" db="EMBL/GenBank/DDBJ databases">
        <authorList>
            <person name="Brito A."/>
        </authorList>
    </citation>
    <scope>NUCLEOTIDE SEQUENCE [LARGE SCALE GENOMIC DNA]</scope>
    <source>
        <strain evidence="9">1</strain>
    </source>
</reference>
<dbReference type="RefSeq" id="WP_144870605.1">
    <property type="nucleotide sequence ID" value="NZ_LR213906.1"/>
</dbReference>
<dbReference type="CDD" id="cd00207">
    <property type="entry name" value="fer2"/>
    <property type="match status" value="1"/>
</dbReference>
<dbReference type="Gene3D" id="3.90.480.20">
    <property type="match status" value="1"/>
</dbReference>
<dbReference type="InterPro" id="IPR006066">
    <property type="entry name" value="NO2/SO3_Rdtase_FeS/sirohaem_BS"/>
</dbReference>
<dbReference type="Pfam" id="PF03460">
    <property type="entry name" value="NIR_SIR_ferr"/>
    <property type="match status" value="2"/>
</dbReference>
<comment type="similarity">
    <text evidence="1">Belongs to the nitrite and sulfite reductase 4Fe-4S domain family.</text>
</comment>
<keyword evidence="7" id="KW-0411">Iron-sulfur</keyword>
<dbReference type="InterPro" id="IPR036010">
    <property type="entry name" value="2Fe-2S_ferredoxin-like_sf"/>
</dbReference>
<keyword evidence="10" id="KW-1185">Reference proteome</keyword>
<dbReference type="InterPro" id="IPR012675">
    <property type="entry name" value="Beta-grasp_dom_sf"/>
</dbReference>
<dbReference type="OrthoDB" id="9803707at2"/>
<organism evidence="9 10">
    <name type="scientific">Hyella patelloides LEGE 07179</name>
    <dbReference type="NCBI Taxonomy" id="945734"/>
    <lineage>
        <taxon>Bacteria</taxon>
        <taxon>Bacillati</taxon>
        <taxon>Cyanobacteriota</taxon>
        <taxon>Cyanophyceae</taxon>
        <taxon>Pleurocapsales</taxon>
        <taxon>Hyellaceae</taxon>
        <taxon>Hyella</taxon>
    </lineage>
</organism>
<dbReference type="InterPro" id="IPR012798">
    <property type="entry name" value="Cbl_synth_CobG-like"/>
</dbReference>
<dbReference type="AlphaFoldDB" id="A0A563VMJ7"/>
<dbReference type="Pfam" id="PF00111">
    <property type="entry name" value="Fer2"/>
    <property type="match status" value="1"/>
</dbReference>
<dbReference type="Gene3D" id="3.30.413.10">
    <property type="entry name" value="Sulfite Reductase Hemoprotein, domain 1"/>
    <property type="match status" value="2"/>
</dbReference>
<dbReference type="PROSITE" id="PS00365">
    <property type="entry name" value="NIR_SIR"/>
    <property type="match status" value="1"/>
</dbReference>
<gene>
    <name evidence="9" type="primary">nirA</name>
    <name evidence="9" type="ORF">H1P_1550002</name>
</gene>
<evidence type="ECO:0000313" key="9">
    <source>
        <dbReference type="EMBL" id="VEP12587.1"/>
    </source>
</evidence>
<dbReference type="EC" id="1.7.7.1" evidence="9"/>
<evidence type="ECO:0000259" key="8">
    <source>
        <dbReference type="PROSITE" id="PS51085"/>
    </source>
</evidence>
<dbReference type="SUPFAM" id="SSF55124">
    <property type="entry name" value="Nitrite/Sulfite reductase N-terminal domain-like"/>
    <property type="match status" value="2"/>
</dbReference>
<dbReference type="InterPro" id="IPR045854">
    <property type="entry name" value="NO2/SO3_Rdtase_4Fe4S_sf"/>
</dbReference>
<evidence type="ECO:0000313" key="10">
    <source>
        <dbReference type="Proteomes" id="UP000320055"/>
    </source>
</evidence>
<dbReference type="InterPro" id="IPR006067">
    <property type="entry name" value="NO2/SO3_Rdtase_4Fe4S_dom"/>
</dbReference>
<name>A0A563VMJ7_9CYAN</name>
<dbReference type="Proteomes" id="UP000320055">
    <property type="component" value="Unassembled WGS sequence"/>
</dbReference>
<keyword evidence="2" id="KW-0004">4Fe-4S</keyword>
<evidence type="ECO:0000256" key="3">
    <source>
        <dbReference type="ARBA" id="ARBA00022617"/>
    </source>
</evidence>
<dbReference type="InterPro" id="IPR006058">
    <property type="entry name" value="2Fe2S_fd_BS"/>
</dbReference>
<dbReference type="PRINTS" id="PR00397">
    <property type="entry name" value="SIROHAEM"/>
</dbReference>
<evidence type="ECO:0000256" key="1">
    <source>
        <dbReference type="ARBA" id="ARBA00010429"/>
    </source>
</evidence>
<dbReference type="InterPro" id="IPR036136">
    <property type="entry name" value="Nit/Sulf_reduc_fer-like_dom_sf"/>
</dbReference>
<dbReference type="PANTHER" id="PTHR32439:SF0">
    <property type="entry name" value="FERREDOXIN--NITRITE REDUCTASE, CHLOROPLASTIC"/>
    <property type="match status" value="1"/>
</dbReference>
<dbReference type="PROSITE" id="PS00197">
    <property type="entry name" value="2FE2S_FER_1"/>
    <property type="match status" value="1"/>
</dbReference>
<dbReference type="PANTHER" id="PTHR32439">
    <property type="entry name" value="FERREDOXIN--NITRITE REDUCTASE, CHLOROPLASTIC"/>
    <property type="match status" value="1"/>
</dbReference>
<dbReference type="GO" id="GO:0046872">
    <property type="term" value="F:metal ion binding"/>
    <property type="evidence" value="ECO:0007669"/>
    <property type="project" value="UniProtKB-KW"/>
</dbReference>
<dbReference type="SUPFAM" id="SSF54292">
    <property type="entry name" value="2Fe-2S ferredoxin-like"/>
    <property type="match status" value="1"/>
</dbReference>
<dbReference type="InterPro" id="IPR005117">
    <property type="entry name" value="NiRdtase/SiRdtase_haem-b_fer"/>
</dbReference>
<proteinExistence type="inferred from homology"/>
<keyword evidence="3" id="KW-0349">Heme</keyword>